<sequence>MNYVKAQDVLPEEIVKIIQEYVDGKYLYVPRKNGHHKAWGEKSGIKNSLKVRNNEIYKKYIDGATINELTQEYYLSEKSIRRIIGQQKLMCSQSLQNYSLD</sequence>
<dbReference type="SUPFAM" id="SSF46689">
    <property type="entry name" value="Homeodomain-like"/>
    <property type="match status" value="1"/>
</dbReference>
<dbReference type="InterPro" id="IPR014875">
    <property type="entry name" value="Mor_transcription_activator"/>
</dbReference>
<dbReference type="PANTHER" id="PTHR37812">
    <property type="entry name" value="MU-LIKE PROPHAGE FLUMU PROTEIN C"/>
    <property type="match status" value="1"/>
</dbReference>
<dbReference type="InterPro" id="IPR052411">
    <property type="entry name" value="c-mor_Regulatory_Protein"/>
</dbReference>
<evidence type="ECO:0000313" key="2">
    <source>
        <dbReference type="EMBL" id="QGU94043.1"/>
    </source>
</evidence>
<keyword evidence="3" id="KW-1185">Reference proteome</keyword>
<proteinExistence type="predicted"/>
<name>A0A6I6ENL6_9CLOT</name>
<dbReference type="NCBIfam" id="NF040785">
    <property type="entry name" value="CD3324_fam"/>
    <property type="match status" value="1"/>
</dbReference>
<dbReference type="Proteomes" id="UP000422764">
    <property type="component" value="Chromosome"/>
</dbReference>
<protein>
    <recommendedName>
        <fullName evidence="1">Mor transcription activator domain-containing protein</fullName>
    </recommendedName>
</protein>
<feature type="domain" description="Mor transcription activator" evidence="1">
    <location>
        <begin position="12"/>
        <end position="88"/>
    </location>
</feature>
<dbReference type="Gene3D" id="1.10.10.60">
    <property type="entry name" value="Homeodomain-like"/>
    <property type="match status" value="1"/>
</dbReference>
<dbReference type="EMBL" id="CP046522">
    <property type="protein sequence ID" value="QGU94043.1"/>
    <property type="molecule type" value="Genomic_DNA"/>
</dbReference>
<evidence type="ECO:0000313" key="3">
    <source>
        <dbReference type="Proteomes" id="UP000422764"/>
    </source>
</evidence>
<dbReference type="PANTHER" id="PTHR37812:SF1">
    <property type="entry name" value="MU-LIKE PROPHAGE FLUMU PROTEIN C"/>
    <property type="match status" value="1"/>
</dbReference>
<dbReference type="InterPro" id="IPR049739">
    <property type="entry name" value="YraL-like"/>
</dbReference>
<reference evidence="2 3" key="1">
    <citation type="submission" date="2019-12" db="EMBL/GenBank/DDBJ databases">
        <title>Genome sequenceing of Clostridium bovifaecis.</title>
        <authorList>
            <person name="Yao Y."/>
        </authorList>
    </citation>
    <scope>NUCLEOTIDE SEQUENCE [LARGE SCALE GENOMIC DNA]</scope>
    <source>
        <strain evidence="2 3">BXX</strain>
    </source>
</reference>
<dbReference type="Pfam" id="PF08765">
    <property type="entry name" value="Mor"/>
    <property type="match status" value="1"/>
</dbReference>
<evidence type="ECO:0000259" key="1">
    <source>
        <dbReference type="Pfam" id="PF08765"/>
    </source>
</evidence>
<dbReference type="InterPro" id="IPR009057">
    <property type="entry name" value="Homeodomain-like_sf"/>
</dbReference>
<organism evidence="2 3">
    <name type="scientific">Clostridium bovifaecis</name>
    <dbReference type="NCBI Taxonomy" id="2184719"/>
    <lineage>
        <taxon>Bacteria</taxon>
        <taxon>Bacillati</taxon>
        <taxon>Bacillota</taxon>
        <taxon>Clostridia</taxon>
        <taxon>Eubacteriales</taxon>
        <taxon>Clostridiaceae</taxon>
        <taxon>Clostridium</taxon>
    </lineage>
</organism>
<accession>A0A6I6ENL6</accession>
<gene>
    <name evidence="2" type="ORF">GOM49_01840</name>
</gene>
<dbReference type="AlphaFoldDB" id="A0A6I6ENL6"/>